<evidence type="ECO:0000313" key="2">
    <source>
        <dbReference type="EMBL" id="MDZ5460892.1"/>
    </source>
</evidence>
<organism evidence="2 3">
    <name type="scientific">Azohydromonas lata</name>
    <dbReference type="NCBI Taxonomy" id="45677"/>
    <lineage>
        <taxon>Bacteria</taxon>
        <taxon>Pseudomonadati</taxon>
        <taxon>Pseudomonadota</taxon>
        <taxon>Betaproteobacteria</taxon>
        <taxon>Burkholderiales</taxon>
        <taxon>Sphaerotilaceae</taxon>
        <taxon>Azohydromonas</taxon>
    </lineage>
</organism>
<gene>
    <name evidence="2" type="ORF">SM757_30375</name>
</gene>
<name>A0ABU5IPU3_9BURK</name>
<reference evidence="2 3" key="1">
    <citation type="submission" date="2023-11" db="EMBL/GenBank/DDBJ databases">
        <title>Draft genome of Azohydromonas lata strain H1 (DSM1123), a polyhydroxyalkanoate producer.</title>
        <authorList>
            <person name="Traversa D."/>
            <person name="D'Addabbo P."/>
            <person name="Pazzani C."/>
            <person name="Manzari C."/>
            <person name="Chiara M."/>
            <person name="Scrascia M."/>
        </authorList>
    </citation>
    <scope>NUCLEOTIDE SEQUENCE [LARGE SCALE GENOMIC DNA]</scope>
    <source>
        <strain evidence="2 3">H1</strain>
    </source>
</reference>
<keyword evidence="3" id="KW-1185">Reference proteome</keyword>
<sequence length="255" mass="28606">MESRQIAALAQYAQPEHQEPQESPKREILGFTVRAVDNEYDLARVRKLRALAYGHHLPLMAAQFGKEDPLDMDPDTVVFCAEDKATGEVVGSCRIQVNRNRPLQIHGCIEEPAHLRGLLVSEITRLVVLPSYKDKSVRMGIVKACHLHNIATQVAGIYAGSRPALMRQYRALGFSDLYEDKREVPLSYTGGIPHRILWLSNVTAEQDWARMSNPFYHFVFRTWHPDISIFAKAFSGISRVAVASENIDPVGIDGA</sequence>
<protein>
    <recommendedName>
        <fullName evidence="1">N-acyl amino acid synthase FeeM catalytic core domain-containing protein</fullName>
    </recommendedName>
</protein>
<dbReference type="Pfam" id="PF21926">
    <property type="entry name" value="FeeM"/>
    <property type="match status" value="1"/>
</dbReference>
<dbReference type="Proteomes" id="UP001293718">
    <property type="component" value="Unassembled WGS sequence"/>
</dbReference>
<dbReference type="Gene3D" id="3.40.630.30">
    <property type="match status" value="1"/>
</dbReference>
<dbReference type="InterPro" id="IPR016181">
    <property type="entry name" value="Acyl_CoA_acyltransferase"/>
</dbReference>
<evidence type="ECO:0000313" key="3">
    <source>
        <dbReference type="Proteomes" id="UP001293718"/>
    </source>
</evidence>
<dbReference type="RefSeq" id="WP_157119237.1">
    <property type="nucleotide sequence ID" value="NZ_JAXOJX010000087.1"/>
</dbReference>
<dbReference type="SUPFAM" id="SSF55729">
    <property type="entry name" value="Acyl-CoA N-acyltransferases (Nat)"/>
    <property type="match status" value="1"/>
</dbReference>
<dbReference type="EMBL" id="JAXOJX010000087">
    <property type="protein sequence ID" value="MDZ5460892.1"/>
    <property type="molecule type" value="Genomic_DNA"/>
</dbReference>
<comment type="caution">
    <text evidence="2">The sequence shown here is derived from an EMBL/GenBank/DDBJ whole genome shotgun (WGS) entry which is preliminary data.</text>
</comment>
<feature type="domain" description="N-acyl amino acid synthase FeeM catalytic core" evidence="1">
    <location>
        <begin position="46"/>
        <end position="180"/>
    </location>
</feature>
<dbReference type="InterPro" id="IPR054597">
    <property type="entry name" value="FeeM_cat"/>
</dbReference>
<accession>A0ABU5IPU3</accession>
<evidence type="ECO:0000259" key="1">
    <source>
        <dbReference type="Pfam" id="PF21926"/>
    </source>
</evidence>
<proteinExistence type="predicted"/>